<evidence type="ECO:0000313" key="1">
    <source>
        <dbReference type="EMBL" id="KAA0021432.1"/>
    </source>
</evidence>
<name>A0A5A7S8F5_9NOCA</name>
<dbReference type="OrthoDB" id="8479417at2"/>
<dbReference type="AlphaFoldDB" id="A0A5A7S8F5"/>
<proteinExistence type="predicted"/>
<organism evidence="1 2">
    <name type="scientific">Antrihabitans cavernicola</name>
    <dbReference type="NCBI Taxonomy" id="2495913"/>
    <lineage>
        <taxon>Bacteria</taxon>
        <taxon>Bacillati</taxon>
        <taxon>Actinomycetota</taxon>
        <taxon>Actinomycetes</taxon>
        <taxon>Mycobacteriales</taxon>
        <taxon>Nocardiaceae</taxon>
        <taxon>Antrihabitans</taxon>
    </lineage>
</organism>
<keyword evidence="2" id="KW-1185">Reference proteome</keyword>
<dbReference type="EMBL" id="VLNY01000010">
    <property type="protein sequence ID" value="KAA0021432.1"/>
    <property type="molecule type" value="Genomic_DNA"/>
</dbReference>
<sequence length="89" mass="9651">MSNVDGVAPAVLDRIRETCRSFPKSSRAGVGGCAVERDAFAALGFPYFLPNWSPSIVGLSLDDATDWDELAELLTESYCLVAPKSWPGW</sequence>
<evidence type="ECO:0000313" key="2">
    <source>
        <dbReference type="Proteomes" id="UP000322244"/>
    </source>
</evidence>
<dbReference type="Proteomes" id="UP000322244">
    <property type="component" value="Unassembled WGS sequence"/>
</dbReference>
<reference evidence="1 2" key="1">
    <citation type="submission" date="2019-07" db="EMBL/GenBank/DDBJ databases">
        <title>Rhodococcus cavernicolus sp. nov., isolated from a cave.</title>
        <authorList>
            <person name="Lee S.D."/>
        </authorList>
    </citation>
    <scope>NUCLEOTIDE SEQUENCE [LARGE SCALE GENOMIC DNA]</scope>
    <source>
        <strain evidence="1 2">C1-24</strain>
    </source>
</reference>
<dbReference type="RefSeq" id="WP_149431936.1">
    <property type="nucleotide sequence ID" value="NZ_VLNY01000010.1"/>
</dbReference>
<accession>A0A5A7S8F5</accession>
<gene>
    <name evidence="1" type="ORF">FOY51_19545</name>
</gene>
<comment type="caution">
    <text evidence="1">The sequence shown here is derived from an EMBL/GenBank/DDBJ whole genome shotgun (WGS) entry which is preliminary data.</text>
</comment>
<protein>
    <submittedName>
        <fullName evidence="1">Uncharacterized protein</fullName>
    </submittedName>
</protein>